<dbReference type="InterPro" id="IPR036514">
    <property type="entry name" value="SGNH_hydro_sf"/>
</dbReference>
<protein>
    <submittedName>
        <fullName evidence="2">Putative periplasmic protein</fullName>
    </submittedName>
</protein>
<organism evidence="2 3">
    <name type="scientific">Labilithrix luteola</name>
    <dbReference type="NCBI Taxonomy" id="1391654"/>
    <lineage>
        <taxon>Bacteria</taxon>
        <taxon>Pseudomonadati</taxon>
        <taxon>Myxococcota</taxon>
        <taxon>Polyangia</taxon>
        <taxon>Polyangiales</taxon>
        <taxon>Labilitrichaceae</taxon>
        <taxon>Labilithrix</taxon>
    </lineage>
</organism>
<evidence type="ECO:0000313" key="3">
    <source>
        <dbReference type="Proteomes" id="UP000064967"/>
    </source>
</evidence>
<dbReference type="AlphaFoldDB" id="A0A0K1PRH3"/>
<dbReference type="PATRIC" id="fig|1391654.3.peg.2825"/>
<gene>
    <name evidence="2" type="ORF">AKJ09_02791</name>
</gene>
<dbReference type="Proteomes" id="UP000064967">
    <property type="component" value="Chromosome"/>
</dbReference>
<dbReference type="InterPro" id="IPR013830">
    <property type="entry name" value="SGNH_hydro"/>
</dbReference>
<proteinExistence type="predicted"/>
<dbReference type="KEGG" id="llu:AKJ09_02791"/>
<name>A0A0K1PRH3_9BACT</name>
<sequence length="476" mass="50774">MRRGFAKKVTWSTNAKPNVAISKRAFVAAAIALTLPSLGCGDSLPKAKPAADADGPNGSVPANRDAVASVPAEIVSRTHAGVVGALERPAALRRFFESLGRLESEQAQDDVRIVQFGDSHTAADIETGSARHALQTRFGDGGRGFVAIGKPWKQYLQEGVRCGMSSDWSGERGKLERGKFVGDGMYGLAGIGLGSSQRGARAWTDITARTSRAEINYLEQPNGGSFDVFVDGVRVVRVSTRADRAASAFRTFDITPSTAHQVEVRGVGDGDVRVFGLSLDRAEHGIVFDALGINGARVTTCLQWNEQHWAEQLKHRAPALVILAYGTNESTDEGMSPETYERQLVDTLGRIARAVPSASCLLLGPPDRAISEGKDKEWVTAPKLLEIIASQKRVAAAAGCAFYDQLTAMGGSGTIAGWASEDPPRAQKDRVHLTREGYAQLGSSFAADLMRAYVGWRKELGLPSTSAPAPALEASQ</sequence>
<dbReference type="Gene3D" id="2.60.120.1360">
    <property type="match status" value="1"/>
</dbReference>
<accession>A0A0K1PRH3</accession>
<feature type="domain" description="SGNH hydrolase-type esterase" evidence="1">
    <location>
        <begin position="279"/>
        <end position="439"/>
    </location>
</feature>
<reference evidence="2 3" key="1">
    <citation type="submission" date="2015-08" db="EMBL/GenBank/DDBJ databases">
        <authorList>
            <person name="Babu N.S."/>
            <person name="Beckwith C.J."/>
            <person name="Beseler K.G."/>
            <person name="Brison A."/>
            <person name="Carone J.V."/>
            <person name="Caskin T.P."/>
            <person name="Diamond M."/>
            <person name="Durham M.E."/>
            <person name="Foxe J.M."/>
            <person name="Go M."/>
            <person name="Henderson B.A."/>
            <person name="Jones I.B."/>
            <person name="McGettigan J.A."/>
            <person name="Micheletti S.J."/>
            <person name="Nasrallah M.E."/>
            <person name="Ortiz D."/>
            <person name="Piller C.R."/>
            <person name="Privatt S.R."/>
            <person name="Schneider S.L."/>
            <person name="Sharp S."/>
            <person name="Smith T.C."/>
            <person name="Stanton J.D."/>
            <person name="Ullery H.E."/>
            <person name="Wilson R.J."/>
            <person name="Serrano M.G."/>
            <person name="Buck G."/>
            <person name="Lee V."/>
            <person name="Wang Y."/>
            <person name="Carvalho R."/>
            <person name="Voegtly L."/>
            <person name="Shi R."/>
            <person name="Duckworth R."/>
            <person name="Johnson A."/>
            <person name="Loviza R."/>
            <person name="Walstead R."/>
            <person name="Shah Z."/>
            <person name="Kiflezghi M."/>
            <person name="Wade K."/>
            <person name="Ball S.L."/>
            <person name="Bradley K.W."/>
            <person name="Asai D.J."/>
            <person name="Bowman C.A."/>
            <person name="Russell D.A."/>
            <person name="Pope W.H."/>
            <person name="Jacobs-Sera D."/>
            <person name="Hendrix R.W."/>
            <person name="Hatfull G.F."/>
        </authorList>
    </citation>
    <scope>NUCLEOTIDE SEQUENCE [LARGE SCALE GENOMIC DNA]</scope>
    <source>
        <strain evidence="2 3">DSM 27648</strain>
    </source>
</reference>
<evidence type="ECO:0000259" key="1">
    <source>
        <dbReference type="Pfam" id="PF13472"/>
    </source>
</evidence>
<dbReference type="GO" id="GO:0016788">
    <property type="term" value="F:hydrolase activity, acting on ester bonds"/>
    <property type="evidence" value="ECO:0007669"/>
    <property type="project" value="UniProtKB-ARBA"/>
</dbReference>
<dbReference type="Gene3D" id="3.40.50.1110">
    <property type="entry name" value="SGNH hydrolase"/>
    <property type="match status" value="1"/>
</dbReference>
<dbReference type="STRING" id="1391654.AKJ09_02791"/>
<dbReference type="Pfam" id="PF13472">
    <property type="entry name" value="Lipase_GDSL_2"/>
    <property type="match status" value="1"/>
</dbReference>
<keyword evidence="3" id="KW-1185">Reference proteome</keyword>
<evidence type="ECO:0000313" key="2">
    <source>
        <dbReference type="EMBL" id="AKU96127.1"/>
    </source>
</evidence>
<dbReference type="EMBL" id="CP012333">
    <property type="protein sequence ID" value="AKU96127.1"/>
    <property type="molecule type" value="Genomic_DNA"/>
</dbReference>
<dbReference type="SUPFAM" id="SSF52266">
    <property type="entry name" value="SGNH hydrolase"/>
    <property type="match status" value="1"/>
</dbReference>
<dbReference type="RefSeq" id="WP_169927488.1">
    <property type="nucleotide sequence ID" value="NZ_CP012333.1"/>
</dbReference>